<dbReference type="Pfam" id="PF08424">
    <property type="entry name" value="NRDE-2"/>
    <property type="match status" value="1"/>
</dbReference>
<dbReference type="GO" id="GO:0031048">
    <property type="term" value="P:regulatory ncRNA-mediated heterochromatin formation"/>
    <property type="evidence" value="ECO:0007669"/>
    <property type="project" value="TreeGrafter"/>
</dbReference>
<evidence type="ECO:0000313" key="7">
    <source>
        <dbReference type="Proteomes" id="UP000193467"/>
    </source>
</evidence>
<keyword evidence="4" id="KW-0539">Nucleus</keyword>
<accession>A0A1Y2FMY4</accession>
<dbReference type="PANTHER" id="PTHR13471:SF0">
    <property type="entry name" value="NUCLEAR EXOSOME REGULATOR NRDE2"/>
    <property type="match status" value="1"/>
</dbReference>
<feature type="compositionally biased region" description="Basic and acidic residues" evidence="5">
    <location>
        <begin position="131"/>
        <end position="145"/>
    </location>
</feature>
<evidence type="ECO:0000256" key="4">
    <source>
        <dbReference type="ARBA" id="ARBA00023242"/>
    </source>
</evidence>
<dbReference type="SUPFAM" id="SSF48452">
    <property type="entry name" value="TPR-like"/>
    <property type="match status" value="2"/>
</dbReference>
<comment type="subcellular location">
    <subcellularLocation>
        <location evidence="1">Nucleus</location>
    </subcellularLocation>
</comment>
<evidence type="ECO:0000256" key="5">
    <source>
        <dbReference type="SAM" id="MobiDB-lite"/>
    </source>
</evidence>
<sequence length="1238" mass="141188">MAGRAPPPSFSSFPDLSKPKPPPPSFSSFPAPQPPPPQQLDDDSERPSKRAKATDFLEGLREELEHKSGGRSREHRSSREGSSSRESGHRSRRDSDRDDKSSRSRDKDRDRERDGRDRKERHRESRKSKGKEREREPERDSDYGEKRRKPYQLVQAEFIDDVPLRRPSPPPEPEKPLFYSSCKPDDLNVRYGGLHRGDVPRYRRLGAGRVLGLNDGLRITKETAYTGRGVEVGPIRRFSTPRYLDPRSARHTTNKHFKHIALISRPPPSLALGEAPDPNYVPPPPDPFLPSSSDSSRFVPFEPERTTAEKLATLEQEDGQDYRSIAGLVKPSDLANEEEEDDDVFGGLGIVGGESQDDYLKRRNLEFDRALRDDPHNTKLWIEFVDFQDEVSLSSFIGTATKRALSKAERTSTSEIKLSILDRALAIDRNKASEDLLLAYLRAAAEVWDPKKVLERWGETLRSHPTLTGLWIEYVSWRQTSWVNFGVREVVEVFEESFKVLGGAAEKEAIGSQGRELLEGNAIYLFLRLALMLRQAGFSERALAAFQAIIELNLFRPEKDARPQPGESEKGWRERVLPDLETFWDSEVPRVGEASAKGWKNASPDAEPLEGPADTFPTSPLEADFRGLEKWAFTEQLTSSANPRPARTMDPGIDDGIDPFRVVLFDDVRDFLFIVHSPDSQLQLLYAFLTFLGLPFIPPDMPTSTPFSTDPFIHSELVERPQLLQRFWPKEEEQRLPFALISGEAMEPERKSALNEPFDTPFHSTPTTVDLLFGARQKWFVTMRKEDLQHVDVELARNTLSLLRPLVPDGFLTLDFFAFEACQSPKAAVKLAKQVLRDNRQNLVLWDGYARIERQRGKVDEARQVYITALSMYRSFAPEEQIDGPLLWRAWAEMEWEEGKPMLALKVLVAAAATEDVDLGSLAKADAEARPSPAQVLRAREYYTTQLESSFQPNATQAIVRNRNHLASAAALFEYLSQGLAPSVEVHERHLFRLECSGAQGSSEHEEAFMSYVKLLYRHTEAGKGYKPAQLREVLERAIKEFRNNTLFLSVFYHNEVRMKIQNRVRRTLEDAVLGKDATSEGWLFAIFAELHLDARSPNVWGVRNLFDRALEDPKTRSSASLWALYIDFEIRNGELTRAKSLIYRAVRECPWCKDLYMRPFLPSLRPVYRSSELRNWHSLLLEKGLRVRVDTDSFLEGEVGSDVEMEEQEDMGLLENVGEDWAAGEDLLREREQLKPY</sequence>
<proteinExistence type="inferred from homology"/>
<dbReference type="PANTHER" id="PTHR13471">
    <property type="entry name" value="TETRATRICOPEPTIDE-LIKE HELICAL"/>
    <property type="match status" value="1"/>
</dbReference>
<reference evidence="6 7" key="1">
    <citation type="submission" date="2016-07" db="EMBL/GenBank/DDBJ databases">
        <title>Pervasive Adenine N6-methylation of Active Genes in Fungi.</title>
        <authorList>
            <consortium name="DOE Joint Genome Institute"/>
            <person name="Mondo S.J."/>
            <person name="Dannebaum R.O."/>
            <person name="Kuo R.C."/>
            <person name="Labutti K."/>
            <person name="Haridas S."/>
            <person name="Kuo A."/>
            <person name="Salamov A."/>
            <person name="Ahrendt S.R."/>
            <person name="Lipzen A."/>
            <person name="Sullivan W."/>
            <person name="Andreopoulos W.B."/>
            <person name="Clum A."/>
            <person name="Lindquist E."/>
            <person name="Daum C."/>
            <person name="Ramamoorthy G.K."/>
            <person name="Gryganskyi A."/>
            <person name="Culley D."/>
            <person name="Magnuson J.K."/>
            <person name="James T.Y."/>
            <person name="O'Malley M.A."/>
            <person name="Stajich J.E."/>
            <person name="Spatafora J.W."/>
            <person name="Visel A."/>
            <person name="Grigoriev I.V."/>
        </authorList>
    </citation>
    <scope>NUCLEOTIDE SEQUENCE [LARGE SCALE GENOMIC DNA]</scope>
    <source>
        <strain evidence="6 7">62-1032</strain>
    </source>
</reference>
<dbReference type="Proteomes" id="UP000193467">
    <property type="component" value="Unassembled WGS sequence"/>
</dbReference>
<feature type="compositionally biased region" description="Basic residues" evidence="5">
    <location>
        <begin position="119"/>
        <end position="130"/>
    </location>
</feature>
<comment type="similarity">
    <text evidence="2">Belongs to the NRDE2 family.</text>
</comment>
<dbReference type="InterPro" id="IPR013633">
    <property type="entry name" value="NRDE-2"/>
</dbReference>
<dbReference type="STRING" id="106004.A0A1Y2FMY4"/>
<dbReference type="GO" id="GO:0071013">
    <property type="term" value="C:catalytic step 2 spliceosome"/>
    <property type="evidence" value="ECO:0007669"/>
    <property type="project" value="TreeGrafter"/>
</dbReference>
<evidence type="ECO:0000256" key="2">
    <source>
        <dbReference type="ARBA" id="ARBA00009265"/>
    </source>
</evidence>
<dbReference type="SMART" id="SM00386">
    <property type="entry name" value="HAT"/>
    <property type="match status" value="5"/>
</dbReference>
<name>A0A1Y2FMY4_9BASI</name>
<comment type="caution">
    <text evidence="6">The sequence shown here is derived from an EMBL/GenBank/DDBJ whole genome shotgun (WGS) entry which is preliminary data.</text>
</comment>
<feature type="compositionally biased region" description="Pro residues" evidence="5">
    <location>
        <begin position="19"/>
        <end position="38"/>
    </location>
</feature>
<gene>
    <name evidence="6" type="ORF">BCR35DRAFT_324656</name>
</gene>
<organism evidence="6 7">
    <name type="scientific">Leucosporidium creatinivorum</name>
    <dbReference type="NCBI Taxonomy" id="106004"/>
    <lineage>
        <taxon>Eukaryota</taxon>
        <taxon>Fungi</taxon>
        <taxon>Dikarya</taxon>
        <taxon>Basidiomycota</taxon>
        <taxon>Pucciniomycotina</taxon>
        <taxon>Microbotryomycetes</taxon>
        <taxon>Leucosporidiales</taxon>
        <taxon>Leucosporidium</taxon>
    </lineage>
</organism>
<evidence type="ECO:0000256" key="1">
    <source>
        <dbReference type="ARBA" id="ARBA00004123"/>
    </source>
</evidence>
<keyword evidence="7" id="KW-1185">Reference proteome</keyword>
<dbReference type="GO" id="GO:0006396">
    <property type="term" value="P:RNA processing"/>
    <property type="evidence" value="ECO:0007669"/>
    <property type="project" value="InterPro"/>
</dbReference>
<dbReference type="EMBL" id="MCGR01000016">
    <property type="protein sequence ID" value="ORY85289.1"/>
    <property type="molecule type" value="Genomic_DNA"/>
</dbReference>
<dbReference type="InParanoid" id="A0A1Y2FMY4"/>
<evidence type="ECO:0000313" key="6">
    <source>
        <dbReference type="EMBL" id="ORY85289.1"/>
    </source>
</evidence>
<protein>
    <submittedName>
        <fullName evidence="6">NRDE-2, necessary for RNA interference-domain-containing protein</fullName>
    </submittedName>
</protein>
<feature type="compositionally biased region" description="Basic and acidic residues" evidence="5">
    <location>
        <begin position="45"/>
        <end position="118"/>
    </location>
</feature>
<dbReference type="FunCoup" id="A0A1Y2FMY4">
    <property type="interactions" value="264"/>
</dbReference>
<feature type="region of interest" description="Disordered" evidence="5">
    <location>
        <begin position="1"/>
        <end position="181"/>
    </location>
</feature>
<evidence type="ECO:0000256" key="3">
    <source>
        <dbReference type="ARBA" id="ARBA00022737"/>
    </source>
</evidence>
<dbReference type="AlphaFoldDB" id="A0A1Y2FMY4"/>
<dbReference type="Gene3D" id="1.25.40.10">
    <property type="entry name" value="Tetratricopeptide repeat domain"/>
    <property type="match status" value="3"/>
</dbReference>
<dbReference type="InterPro" id="IPR011990">
    <property type="entry name" value="TPR-like_helical_dom_sf"/>
</dbReference>
<keyword evidence="3" id="KW-0677">Repeat</keyword>
<dbReference type="OrthoDB" id="297219at2759"/>
<dbReference type="GO" id="GO:1902369">
    <property type="term" value="P:negative regulation of RNA catabolic process"/>
    <property type="evidence" value="ECO:0007669"/>
    <property type="project" value="TreeGrafter"/>
</dbReference>
<dbReference type="InterPro" id="IPR003107">
    <property type="entry name" value="HAT"/>
</dbReference>